<dbReference type="EMBL" id="JAJJMB010004080">
    <property type="protein sequence ID" value="KAI3944060.1"/>
    <property type="molecule type" value="Genomic_DNA"/>
</dbReference>
<gene>
    <name evidence="2" type="ORF">MKW98_015212</name>
</gene>
<accession>A0AAD4TAG3</accession>
<feature type="coiled-coil region" evidence="1">
    <location>
        <begin position="101"/>
        <end position="128"/>
    </location>
</feature>
<evidence type="ECO:0000313" key="2">
    <source>
        <dbReference type="EMBL" id="KAI3944060.1"/>
    </source>
</evidence>
<keyword evidence="3" id="KW-1185">Reference proteome</keyword>
<evidence type="ECO:0000313" key="3">
    <source>
        <dbReference type="Proteomes" id="UP001202328"/>
    </source>
</evidence>
<feature type="non-terminal residue" evidence="2">
    <location>
        <position position="1"/>
    </location>
</feature>
<sequence>MEEDRESDRVIKQIDFLFNQLQSLKQKAPSFEAKLEEKITKLQHISKDPTVDALNIQEHVDRCIERFQNQLVKIRRVGQLVETKDEADSGERITSFVNIQKLEELERIKSLEDKLKKEEEKVSDLATSLGNCQSTLLELSAKFDQLASVDLVNQVRDEMDSELNKVVIYAIDQSKVEMSE</sequence>
<protein>
    <submittedName>
        <fullName evidence="2">Uncharacterized protein</fullName>
    </submittedName>
</protein>
<comment type="caution">
    <text evidence="2">The sequence shown here is derived from an EMBL/GenBank/DDBJ whole genome shotgun (WGS) entry which is preliminary data.</text>
</comment>
<name>A0AAD4TAG3_9MAGN</name>
<evidence type="ECO:0000256" key="1">
    <source>
        <dbReference type="SAM" id="Coils"/>
    </source>
</evidence>
<organism evidence="2 3">
    <name type="scientific">Papaver atlanticum</name>
    <dbReference type="NCBI Taxonomy" id="357466"/>
    <lineage>
        <taxon>Eukaryota</taxon>
        <taxon>Viridiplantae</taxon>
        <taxon>Streptophyta</taxon>
        <taxon>Embryophyta</taxon>
        <taxon>Tracheophyta</taxon>
        <taxon>Spermatophyta</taxon>
        <taxon>Magnoliopsida</taxon>
        <taxon>Ranunculales</taxon>
        <taxon>Papaveraceae</taxon>
        <taxon>Papaveroideae</taxon>
        <taxon>Papaver</taxon>
    </lineage>
</organism>
<dbReference type="AlphaFoldDB" id="A0AAD4TAG3"/>
<proteinExistence type="predicted"/>
<reference evidence="2" key="1">
    <citation type="submission" date="2022-04" db="EMBL/GenBank/DDBJ databases">
        <title>A functionally conserved STORR gene fusion in Papaver species that diverged 16.8 million years ago.</title>
        <authorList>
            <person name="Catania T."/>
        </authorList>
    </citation>
    <scope>NUCLEOTIDE SEQUENCE</scope>
    <source>
        <strain evidence="2">S-188037</strain>
    </source>
</reference>
<keyword evidence="1" id="KW-0175">Coiled coil</keyword>
<dbReference type="Proteomes" id="UP001202328">
    <property type="component" value="Unassembled WGS sequence"/>
</dbReference>